<dbReference type="AlphaFoldDB" id="A0A423X309"/>
<feature type="compositionally biased region" description="Polar residues" evidence="1">
    <location>
        <begin position="85"/>
        <end position="96"/>
    </location>
</feature>
<evidence type="ECO:0000256" key="1">
    <source>
        <dbReference type="SAM" id="MobiDB-lite"/>
    </source>
</evidence>
<gene>
    <name evidence="2" type="ORF">VMCG_01632</name>
</gene>
<comment type="caution">
    <text evidence="2">The sequence shown here is derived from an EMBL/GenBank/DDBJ whole genome shotgun (WGS) entry which is preliminary data.</text>
</comment>
<feature type="compositionally biased region" description="Low complexity" evidence="1">
    <location>
        <begin position="1"/>
        <end position="13"/>
    </location>
</feature>
<dbReference type="OrthoDB" id="10523003at2759"/>
<feature type="compositionally biased region" description="Basic and acidic residues" evidence="1">
    <location>
        <begin position="277"/>
        <end position="291"/>
    </location>
</feature>
<feature type="region of interest" description="Disordered" evidence="1">
    <location>
        <begin position="1"/>
        <end position="25"/>
    </location>
</feature>
<protein>
    <submittedName>
        <fullName evidence="2">Uncharacterized protein</fullName>
    </submittedName>
</protein>
<evidence type="ECO:0000313" key="2">
    <source>
        <dbReference type="EMBL" id="ROW10172.1"/>
    </source>
</evidence>
<keyword evidence="3" id="KW-1185">Reference proteome</keyword>
<reference evidence="2 3" key="1">
    <citation type="submission" date="2015-09" db="EMBL/GenBank/DDBJ databases">
        <title>Host preference determinants of Valsa canker pathogens revealed by comparative genomics.</title>
        <authorList>
            <person name="Yin Z."/>
            <person name="Huang L."/>
        </authorList>
    </citation>
    <scope>NUCLEOTIDE SEQUENCE [LARGE SCALE GENOMIC DNA]</scope>
    <source>
        <strain evidence="2 3">03-1</strain>
    </source>
</reference>
<feature type="region of interest" description="Disordered" evidence="1">
    <location>
        <begin position="44"/>
        <end position="96"/>
    </location>
</feature>
<name>A0A423X309_9PEZI</name>
<evidence type="ECO:0000313" key="3">
    <source>
        <dbReference type="Proteomes" id="UP000283895"/>
    </source>
</evidence>
<dbReference type="Proteomes" id="UP000283895">
    <property type="component" value="Unassembled WGS sequence"/>
</dbReference>
<feature type="region of interest" description="Disordered" evidence="1">
    <location>
        <begin position="277"/>
        <end position="300"/>
    </location>
</feature>
<accession>A0A423X309</accession>
<organism evidence="2 3">
    <name type="scientific">Cytospora schulzeri</name>
    <dbReference type="NCBI Taxonomy" id="448051"/>
    <lineage>
        <taxon>Eukaryota</taxon>
        <taxon>Fungi</taxon>
        <taxon>Dikarya</taxon>
        <taxon>Ascomycota</taxon>
        <taxon>Pezizomycotina</taxon>
        <taxon>Sordariomycetes</taxon>
        <taxon>Sordariomycetidae</taxon>
        <taxon>Diaporthales</taxon>
        <taxon>Cytosporaceae</taxon>
        <taxon>Cytospora</taxon>
    </lineage>
</organism>
<sequence length="300" mass="34002">MSSHNDASSSGSASERDSAESPAFEDPMHVIMSLLAQSLPSSATSMFQEMESDKDSFFDDSQTYDTPFDDTPSEISTTKEHSETESALEQQEEQVNSTKFTQIINALIECHLTQTEENNQRPQEPRRDLFEEHMREEALILDNLAGPNATAAEKKKAADETAEIRQRLADRSIETVAKSVARARLDRPKRVARAAKREETRYELELASMRRLCNLALETTPDGVVPDSVEAFERMSLRTLRTQEAGSFDDAVKTLFDRLWERKNEMEKAWEAEMKLMKQMSEEKGKAEKGGARNKQKKRG</sequence>
<dbReference type="EMBL" id="LKEA01000003">
    <property type="protein sequence ID" value="ROW10172.1"/>
    <property type="molecule type" value="Genomic_DNA"/>
</dbReference>
<proteinExistence type="predicted"/>